<feature type="domain" description="Tailspike protein-like Ig-like" evidence="2">
    <location>
        <begin position="225"/>
        <end position="301"/>
    </location>
</feature>
<dbReference type="Gene3D" id="2.170.14.10">
    <property type="entry name" value="Phage P22 tailspike-like, N-terminal domain"/>
    <property type="match status" value="1"/>
</dbReference>
<proteinExistence type="predicted"/>
<dbReference type="Pfam" id="PF09008">
    <property type="entry name" value="Head_binding"/>
    <property type="match status" value="1"/>
</dbReference>
<dbReference type="EMBL" id="BK015142">
    <property type="protein sequence ID" value="DAD92677.1"/>
    <property type="molecule type" value="Genomic_DNA"/>
</dbReference>
<feature type="domain" description="Bacteriophage P22 tailspike N-terminal" evidence="1">
    <location>
        <begin position="17"/>
        <end position="129"/>
    </location>
</feature>
<dbReference type="SUPFAM" id="SSF51327">
    <property type="entry name" value="Head-binding domain of phage P22 tailspike protein"/>
    <property type="match status" value="1"/>
</dbReference>
<dbReference type="InterPro" id="IPR036730">
    <property type="entry name" value="P22_tailspike_N_sf"/>
</dbReference>
<evidence type="ECO:0000259" key="3">
    <source>
        <dbReference type="Pfam" id="PF22442"/>
    </source>
</evidence>
<dbReference type="InterPro" id="IPR054136">
    <property type="entry name" value="Gp49_pectate_lyase-like"/>
</dbReference>
<evidence type="ECO:0000259" key="2">
    <source>
        <dbReference type="Pfam" id="PF20745"/>
    </source>
</evidence>
<name>A0A8S5NCZ4_9CAUD</name>
<feature type="domain" description="Gp49 pectin lyase-like" evidence="3">
    <location>
        <begin position="351"/>
        <end position="574"/>
    </location>
</feature>
<sequence length="706" mass="75987">MQSHHGCIISFVWSNEMSDITANVVVSMPSQLFTMARSFKAVANGKIYIGKIDTDPVNPENQIQVYVENEDGSHVPVSQPIIINAAGYPVYNGQIAKFVTVKAHSMAVYDAYGARQFYFGNIIQYDAKQILAILSGDIGATFVGWRKRKLNDILDSISIRSDDFLTLHDWAAYPAKHKILAGGNYNLSSRLEIDCETLSVEGVANINVGDSFVAMYFGTNQRDLLTTISSNISKGITSLTVDNVQEGDTLCFYNPSDFSWSGHRNYYRGGEFVKVVRYSNGIAYFNGGTKAAYPSGTQVYKLKTKKVSVNGTFVFNFPSYHKNAMAMQFEQVADGNFDNLVVTSHTAPYAVQFKRCFNLAGKGMRITQESPSVSFGLEYACYICNSQNIDFEGIFCAERHSVTVTGNDEICGIVNRFISVNASGGAIMTTGQGGVAAADWHGNTEKCRYGGYIQGLACGGSKNSAYGAHIDHIPNTPAWPNILATELKSIEFDLSNIHVTGIGDPSSVSRGCIDFGGNSTAFGTNTVDPGTLNLSGAVIDSPASVLIEIRNRGSVAAHTINLNGVTANAESGKHTVRIAPVGEVGISPSDVYMAGFKMPAGSISQINNMSSVNVHGVDLTGTATATIPAGSFSVEVTIPFPSSILGVPKHIGFGLTGLIPPTQRRVVLSKRNATANQFRVIVALATTDAELTSDLSVDFTYHVSWR</sequence>
<accession>A0A8S5NCZ4</accession>
<dbReference type="InterPro" id="IPR049350">
    <property type="entry name" value="TSP_Ig-like"/>
</dbReference>
<protein>
    <submittedName>
        <fullName evidence="4">Tailspike protein</fullName>
    </submittedName>
</protein>
<organism evidence="4">
    <name type="scientific">Podoviridae sp. ct9f93</name>
    <dbReference type="NCBI Taxonomy" id="2826544"/>
    <lineage>
        <taxon>Viruses</taxon>
        <taxon>Duplodnaviria</taxon>
        <taxon>Heunggongvirae</taxon>
        <taxon>Uroviricota</taxon>
        <taxon>Caudoviricetes</taxon>
    </lineage>
</organism>
<dbReference type="InterPro" id="IPR009093">
    <property type="entry name" value="P22_tailspike_N"/>
</dbReference>
<dbReference type="Pfam" id="PF22442">
    <property type="entry name" value="Gp49_Pectate_lyase_like"/>
    <property type="match status" value="1"/>
</dbReference>
<reference evidence="4" key="1">
    <citation type="journal article" date="2021" name="Proc. Natl. Acad. Sci. U.S.A.">
        <title>A Catalog of Tens of Thousands of Viruses from Human Metagenomes Reveals Hidden Associations with Chronic Diseases.</title>
        <authorList>
            <person name="Tisza M.J."/>
            <person name="Buck C.B."/>
        </authorList>
    </citation>
    <scope>NUCLEOTIDE SEQUENCE</scope>
    <source>
        <strain evidence="4">Ct9f93</strain>
    </source>
</reference>
<evidence type="ECO:0000313" key="4">
    <source>
        <dbReference type="EMBL" id="DAD92677.1"/>
    </source>
</evidence>
<evidence type="ECO:0000259" key="1">
    <source>
        <dbReference type="Pfam" id="PF09008"/>
    </source>
</evidence>
<dbReference type="Pfam" id="PF20745">
    <property type="entry name" value="TSP_Ig-like"/>
    <property type="match status" value="1"/>
</dbReference>